<gene>
    <name evidence="2" type="ORF">POTOM_041713</name>
</gene>
<keyword evidence="1" id="KW-0812">Transmembrane</keyword>
<organism evidence="2 3">
    <name type="scientific">Populus tomentosa</name>
    <name type="common">Chinese white poplar</name>
    <dbReference type="NCBI Taxonomy" id="118781"/>
    <lineage>
        <taxon>Eukaryota</taxon>
        <taxon>Viridiplantae</taxon>
        <taxon>Streptophyta</taxon>
        <taxon>Embryophyta</taxon>
        <taxon>Tracheophyta</taxon>
        <taxon>Spermatophyta</taxon>
        <taxon>Magnoliopsida</taxon>
        <taxon>eudicotyledons</taxon>
        <taxon>Gunneridae</taxon>
        <taxon>Pentapetalae</taxon>
        <taxon>rosids</taxon>
        <taxon>fabids</taxon>
        <taxon>Malpighiales</taxon>
        <taxon>Salicaceae</taxon>
        <taxon>Saliceae</taxon>
        <taxon>Populus</taxon>
    </lineage>
</organism>
<evidence type="ECO:0000256" key="1">
    <source>
        <dbReference type="SAM" id="Phobius"/>
    </source>
</evidence>
<proteinExistence type="predicted"/>
<dbReference type="EMBL" id="JAAWWB010000023">
    <property type="protein sequence ID" value="KAG6753716.1"/>
    <property type="molecule type" value="Genomic_DNA"/>
</dbReference>
<comment type="caution">
    <text evidence="2">The sequence shown here is derived from an EMBL/GenBank/DDBJ whole genome shotgun (WGS) entry which is preliminary data.</text>
</comment>
<evidence type="ECO:0000313" key="2">
    <source>
        <dbReference type="EMBL" id="KAG6753716.1"/>
    </source>
</evidence>
<keyword evidence="3" id="KW-1185">Reference proteome</keyword>
<protein>
    <submittedName>
        <fullName evidence="2">Uncharacterized protein</fullName>
    </submittedName>
</protein>
<feature type="transmembrane region" description="Helical" evidence="1">
    <location>
        <begin position="61"/>
        <end position="83"/>
    </location>
</feature>
<dbReference type="AlphaFoldDB" id="A0A8X7YMK9"/>
<name>A0A8X7YMK9_POPTO</name>
<evidence type="ECO:0000313" key="3">
    <source>
        <dbReference type="Proteomes" id="UP000886885"/>
    </source>
</evidence>
<accession>A0A8X7YMK9</accession>
<keyword evidence="1" id="KW-0472">Membrane</keyword>
<keyword evidence="1" id="KW-1133">Transmembrane helix</keyword>
<sequence>MDRCPVQQRPKILFAIFSVGNKKKKHRIYSLKAWSAISAQNSPCHNQQAVDLKHTKSLFDLIVLGLDFSLSFSVALTPAIMGLQEGKPF</sequence>
<reference evidence="2" key="1">
    <citation type="journal article" date="2020" name="bioRxiv">
        <title>Hybrid origin of Populus tomentosa Carr. identified through genome sequencing and phylogenomic analysis.</title>
        <authorList>
            <person name="An X."/>
            <person name="Gao K."/>
            <person name="Chen Z."/>
            <person name="Li J."/>
            <person name="Yang X."/>
            <person name="Yang X."/>
            <person name="Zhou J."/>
            <person name="Guo T."/>
            <person name="Zhao T."/>
            <person name="Huang S."/>
            <person name="Miao D."/>
            <person name="Khan W.U."/>
            <person name="Rao P."/>
            <person name="Ye M."/>
            <person name="Lei B."/>
            <person name="Liao W."/>
            <person name="Wang J."/>
            <person name="Ji L."/>
            <person name="Li Y."/>
            <person name="Guo B."/>
            <person name="Mustafa N.S."/>
            <person name="Li S."/>
            <person name="Yun Q."/>
            <person name="Keller S.R."/>
            <person name="Mao J."/>
            <person name="Zhang R."/>
            <person name="Strauss S.H."/>
        </authorList>
    </citation>
    <scope>NUCLEOTIDE SEQUENCE</scope>
    <source>
        <strain evidence="2">GM15</strain>
        <tissue evidence="2">Leaf</tissue>
    </source>
</reference>
<dbReference type="Proteomes" id="UP000886885">
    <property type="component" value="Chromosome 12A"/>
</dbReference>